<dbReference type="SUPFAM" id="SSF50677">
    <property type="entry name" value="ValRS/IleRS/LeuRS editing domain"/>
    <property type="match status" value="1"/>
</dbReference>
<dbReference type="InterPro" id="IPR023586">
    <property type="entry name" value="Ile-tRNA-ligase_type2"/>
</dbReference>
<dbReference type="GO" id="GO:0002161">
    <property type="term" value="F:aminoacyl-tRNA deacylase activity"/>
    <property type="evidence" value="ECO:0007669"/>
    <property type="project" value="InterPro"/>
</dbReference>
<comment type="catalytic activity">
    <reaction evidence="15">
        <text>tRNA(Ile) + L-isoleucine + ATP = L-isoleucyl-tRNA(Ile) + AMP + diphosphate</text>
        <dbReference type="Rhea" id="RHEA:11060"/>
        <dbReference type="Rhea" id="RHEA-COMP:9666"/>
        <dbReference type="Rhea" id="RHEA-COMP:9695"/>
        <dbReference type="ChEBI" id="CHEBI:30616"/>
        <dbReference type="ChEBI" id="CHEBI:33019"/>
        <dbReference type="ChEBI" id="CHEBI:58045"/>
        <dbReference type="ChEBI" id="CHEBI:78442"/>
        <dbReference type="ChEBI" id="CHEBI:78528"/>
        <dbReference type="ChEBI" id="CHEBI:456215"/>
        <dbReference type="EC" id="6.1.1.5"/>
    </reaction>
</comment>
<feature type="domain" description="Aminoacyl-tRNA synthetase class Ia" evidence="19">
    <location>
        <begin position="746"/>
        <end position="869"/>
    </location>
</feature>
<dbReference type="SUPFAM" id="SSF47323">
    <property type="entry name" value="Anticodon-binding domain of a subclass of class I aminoacyl-tRNA synthetases"/>
    <property type="match status" value="1"/>
</dbReference>
<dbReference type="Pfam" id="PF00300">
    <property type="entry name" value="His_Phos_1"/>
    <property type="match status" value="1"/>
</dbReference>
<dbReference type="GO" id="GO:0004822">
    <property type="term" value="F:isoleucine-tRNA ligase activity"/>
    <property type="evidence" value="ECO:0007669"/>
    <property type="project" value="UniProtKB-EC"/>
</dbReference>
<gene>
    <name evidence="21" type="ORF">A3J08_03615</name>
</gene>
<keyword evidence="10" id="KW-0862">Zinc</keyword>
<evidence type="ECO:0000256" key="2">
    <source>
        <dbReference type="ARBA" id="ARBA00004496"/>
    </source>
</evidence>
<dbReference type="FunFam" id="3.40.50.620:FF:000063">
    <property type="entry name" value="Isoleucine--tRNA ligase"/>
    <property type="match status" value="1"/>
</dbReference>
<comment type="function">
    <text evidence="14">Catalyzes the attachment of isoleucine to tRNA(Ile). As IleRS can inadvertently accommodate and process structurally similar amino acids such as valine, to avoid such errors it has two additional distinct tRNA(Ile)-dependent editing activities. One activity is designated as 'pretransfer' editing and involves the hydrolysis of activated Val-AMP. The other activity is designated 'posttransfer' editing and involves deacylation of mischarged Val-tRNA(Ile).</text>
</comment>
<dbReference type="GO" id="GO:0005524">
    <property type="term" value="F:ATP binding"/>
    <property type="evidence" value="ECO:0007669"/>
    <property type="project" value="UniProtKB-KW"/>
</dbReference>
<dbReference type="InterPro" id="IPR014729">
    <property type="entry name" value="Rossmann-like_a/b/a_fold"/>
</dbReference>
<dbReference type="InterPro" id="IPR001412">
    <property type="entry name" value="aa-tRNA-synth_I_CS"/>
</dbReference>
<evidence type="ECO:0000256" key="9">
    <source>
        <dbReference type="ARBA" id="ARBA00022741"/>
    </source>
</evidence>
<comment type="similarity">
    <text evidence="3">Belongs to the class-I aminoacyl-tRNA synthetase family. IleS type 2 subfamily.</text>
</comment>
<evidence type="ECO:0000256" key="12">
    <source>
        <dbReference type="ARBA" id="ARBA00022917"/>
    </source>
</evidence>
<feature type="active site" description="Proton donor/acceptor" evidence="16">
    <location>
        <position position="617"/>
    </location>
</feature>
<feature type="active site" description="Tele-phosphohistidine intermediate" evidence="16">
    <location>
        <position position="539"/>
    </location>
</feature>
<evidence type="ECO:0000313" key="21">
    <source>
        <dbReference type="EMBL" id="OGZ13896.1"/>
    </source>
</evidence>
<evidence type="ECO:0000259" key="19">
    <source>
        <dbReference type="Pfam" id="PF00133"/>
    </source>
</evidence>
<dbReference type="SMART" id="SM00855">
    <property type="entry name" value="PGAM"/>
    <property type="match status" value="1"/>
</dbReference>
<comment type="cofactor">
    <cofactor evidence="1">
        <name>Zn(2+)</name>
        <dbReference type="ChEBI" id="CHEBI:29105"/>
    </cofactor>
</comment>
<dbReference type="InterPro" id="IPR009008">
    <property type="entry name" value="Val/Leu/Ile-tRNA-synth_edit"/>
</dbReference>
<keyword evidence="8" id="KW-0479">Metal-binding</keyword>
<evidence type="ECO:0000256" key="7">
    <source>
        <dbReference type="ARBA" id="ARBA00022598"/>
    </source>
</evidence>
<dbReference type="InterPro" id="IPR033709">
    <property type="entry name" value="Anticodon_Ile_ABEc"/>
</dbReference>
<evidence type="ECO:0000256" key="18">
    <source>
        <dbReference type="RuleBase" id="RU363035"/>
    </source>
</evidence>
<protein>
    <recommendedName>
        <fullName evidence="5">isoleucine--tRNA ligase</fullName>
        <ecNumber evidence="5">6.1.1.5</ecNumber>
    </recommendedName>
</protein>
<dbReference type="PANTHER" id="PTHR42780:SF1">
    <property type="entry name" value="ISOLEUCINE--TRNA LIGASE, CYTOPLASMIC"/>
    <property type="match status" value="1"/>
</dbReference>
<dbReference type="Gene3D" id="1.10.730.10">
    <property type="entry name" value="Isoleucyl-tRNA Synthetase, Domain 1"/>
    <property type="match status" value="1"/>
</dbReference>
<keyword evidence="7 18" id="KW-0436">Ligase</keyword>
<name>A0A1G2DJZ4_9BACT</name>
<dbReference type="Pfam" id="PF00133">
    <property type="entry name" value="tRNA-synt_1"/>
    <property type="match status" value="2"/>
</dbReference>
<feature type="domain" description="Methionyl/Valyl/Leucyl/Isoleucyl-tRNA synthetase anticodon-binding" evidence="20">
    <location>
        <begin position="917"/>
        <end position="1020"/>
    </location>
</feature>
<evidence type="ECO:0000256" key="4">
    <source>
        <dbReference type="ARBA" id="ARBA00011245"/>
    </source>
</evidence>
<dbReference type="GO" id="GO:0006428">
    <property type="term" value="P:isoleucyl-tRNA aminoacylation"/>
    <property type="evidence" value="ECO:0007669"/>
    <property type="project" value="InterPro"/>
</dbReference>
<evidence type="ECO:0000256" key="16">
    <source>
        <dbReference type="PIRSR" id="PIRSR613078-1"/>
    </source>
</evidence>
<dbReference type="InterPro" id="IPR013078">
    <property type="entry name" value="His_Pase_superF_clade-1"/>
</dbReference>
<dbReference type="GO" id="GO:0046872">
    <property type="term" value="F:metal ion binding"/>
    <property type="evidence" value="ECO:0007669"/>
    <property type="project" value="UniProtKB-KW"/>
</dbReference>
<dbReference type="PROSITE" id="PS00175">
    <property type="entry name" value="PG_MUTASE"/>
    <property type="match status" value="1"/>
</dbReference>
<dbReference type="InterPro" id="IPR002300">
    <property type="entry name" value="aa-tRNA-synth_Ia"/>
</dbReference>
<dbReference type="CDD" id="cd07067">
    <property type="entry name" value="HP_PGM_like"/>
    <property type="match status" value="1"/>
</dbReference>
<dbReference type="InterPro" id="IPR002301">
    <property type="entry name" value="Ile-tRNA-ligase"/>
</dbReference>
<dbReference type="GO" id="GO:0000049">
    <property type="term" value="F:tRNA binding"/>
    <property type="evidence" value="ECO:0007669"/>
    <property type="project" value="InterPro"/>
</dbReference>
<keyword evidence="12 18" id="KW-0648">Protein biosynthesis</keyword>
<keyword evidence="13 18" id="KW-0030">Aminoacyl-tRNA synthetase</keyword>
<accession>A0A1G2DJZ4</accession>
<dbReference type="Gene3D" id="3.90.740.10">
    <property type="entry name" value="Valyl/Leucyl/Isoleucyl-tRNA synthetase, editing domain"/>
    <property type="match status" value="1"/>
</dbReference>
<feature type="binding site" evidence="17">
    <location>
        <position position="590"/>
    </location>
    <ligand>
        <name>substrate</name>
    </ligand>
</feature>
<dbReference type="EMBL" id="MHLR01000037">
    <property type="protein sequence ID" value="OGZ13896.1"/>
    <property type="molecule type" value="Genomic_DNA"/>
</dbReference>
<dbReference type="Pfam" id="PF08264">
    <property type="entry name" value="Anticodon_1"/>
    <property type="match status" value="1"/>
</dbReference>
<keyword evidence="6" id="KW-0963">Cytoplasm</keyword>
<dbReference type="SUPFAM" id="SSF52374">
    <property type="entry name" value="Nucleotidylyl transferase"/>
    <property type="match status" value="1"/>
</dbReference>
<dbReference type="InterPro" id="IPR001345">
    <property type="entry name" value="PG/BPGM_mutase_AS"/>
</dbReference>
<feature type="non-terminal residue" evidence="21">
    <location>
        <position position="1041"/>
    </location>
</feature>
<comment type="caution">
    <text evidence="21">The sequence shown here is derived from an EMBL/GenBank/DDBJ whole genome shotgun (WGS) entry which is preliminary data.</text>
</comment>
<feature type="binding site" evidence="17">
    <location>
        <begin position="538"/>
        <end position="545"/>
    </location>
    <ligand>
        <name>substrate</name>
    </ligand>
</feature>
<evidence type="ECO:0000256" key="8">
    <source>
        <dbReference type="ARBA" id="ARBA00022723"/>
    </source>
</evidence>
<dbReference type="InterPro" id="IPR009080">
    <property type="entry name" value="tRNAsynth_Ia_anticodon-bd"/>
</dbReference>
<evidence type="ECO:0000256" key="10">
    <source>
        <dbReference type="ARBA" id="ARBA00022833"/>
    </source>
</evidence>
<dbReference type="PRINTS" id="PR00984">
    <property type="entry name" value="TRNASYNTHILE"/>
</dbReference>
<dbReference type="PROSITE" id="PS00178">
    <property type="entry name" value="AA_TRNA_LIGASE_I"/>
    <property type="match status" value="1"/>
</dbReference>
<dbReference type="EC" id="6.1.1.5" evidence="5"/>
<evidence type="ECO:0000256" key="5">
    <source>
        <dbReference type="ARBA" id="ARBA00013165"/>
    </source>
</evidence>
<organism evidence="21 22">
    <name type="scientific">Candidatus Lloydbacteria bacterium RIFCSPLOWO2_02_FULL_51_11</name>
    <dbReference type="NCBI Taxonomy" id="1798667"/>
    <lineage>
        <taxon>Bacteria</taxon>
        <taxon>Candidatus Lloydiibacteriota</taxon>
    </lineage>
</organism>
<comment type="subunit">
    <text evidence="4">Monomer.</text>
</comment>
<evidence type="ECO:0000256" key="11">
    <source>
        <dbReference type="ARBA" id="ARBA00022840"/>
    </source>
</evidence>
<dbReference type="Gene3D" id="3.40.50.1240">
    <property type="entry name" value="Phosphoglycerate mutase-like"/>
    <property type="match status" value="1"/>
</dbReference>
<keyword evidence="9 18" id="KW-0547">Nucleotide-binding</keyword>
<dbReference type="GO" id="GO:0005737">
    <property type="term" value="C:cytoplasm"/>
    <property type="evidence" value="ECO:0007669"/>
    <property type="project" value="UniProtKB-SubCell"/>
</dbReference>
<sequence length="1041" mass="117911">MNDERTSIPAKSAVAIKEEKILAFWKEKNIFEKTLKKKSPQGEFVFYDGPPFATGLPHYGHILSSAIKDAVPRYKTMRGFHVPRRWGWDCHGLPIENIVEKDLGISGKKEIEALGVEKFNTRAKEKVLEYVGDWKQTVDRMGRWVDFDGSYKTMDNSYIESVWWALSELNKQGLVYEGEKVLPYCPRCETPIAASEIAMDSSYKDVTEEAVTVKFKVTNPERIGLTGDVYLLAWTTTPWTLPGNVALAVGEDIKYQVARIKFLTGGLSRIGDEGDRKDLTQSYEYHIYASSRENELWKGDRKKILQKGSYHWEEIKKEIVGKDLIGLRYEPLFAVHALQSEKSYKVYDGSGFVTTEEGTGIVHTAVMYGEDDFALGVREGLPKVQLLNQNGTYNDKAPEFLRGKYIKDAEKDIKRDLESRGLLFEKKNNTHSYPHCFRCETPIYYNALDAWFVRISQVKEKLIALNEKINWIPAHLKEGRFKKSMEGAPDWNISRSRYWASPLPIWKCAACNAFEFVDSLKTLKKKTQSSGNTYLLMRHGEAENNTLNVLSGELENRHHLTEQGKAQVREAGVQFKGKTVDLIVSSPLLRTKETAEIFAEVTGYPKEKIVFDIRLREVIFGSFEGKSPSEYRSEFPRETGFTRAPKGGETIAEQKKRTTSLLYELEAKYAGKTILFISHMDPLLALSAGAQGLGRDEISSRTPEENTLKNAEVHELSFVPLPVNGEFELDLHRPYIDRVALSCACGGVMRRIPEVFDCWFESGSMPFAASHFPFEKKDWFKNHFPGDFVAEYIAQTRTWFYYMHAVAGMLFGSVPFRNVVTTGTILAEDGQKMSKSKGNFPNPALIFDRYGVDALRFYLLGSQVMKSEDLNFSEKGVKDVANKVASRAENVLAFYELYPAKEAMKDGEAPASSHVLDRWIVAKLSALVGDVSSAMDAYELDRAVRPIATFIDDLSTWYVRRSRGRFKREEKGGARETLRYALVELSKLCAPFMPFLAEDIYIRAGGRGESVHLAEWPACADRSTSSFLRQFFGVSDGASVL</sequence>
<keyword evidence="11 18" id="KW-0067">ATP-binding</keyword>
<comment type="subcellular location">
    <subcellularLocation>
        <location evidence="2">Cytoplasm</location>
    </subcellularLocation>
</comment>
<evidence type="ECO:0000256" key="6">
    <source>
        <dbReference type="ARBA" id="ARBA00022490"/>
    </source>
</evidence>
<feature type="domain" description="Aminoacyl-tRNA synthetase class Ia" evidence="19">
    <location>
        <begin position="21"/>
        <end position="529"/>
    </location>
</feature>
<dbReference type="PANTHER" id="PTHR42780">
    <property type="entry name" value="SOLEUCYL-TRNA SYNTHETASE"/>
    <property type="match status" value="1"/>
</dbReference>
<dbReference type="SUPFAM" id="SSF53254">
    <property type="entry name" value="Phosphoglycerate mutase-like"/>
    <property type="match status" value="1"/>
</dbReference>
<evidence type="ECO:0000256" key="14">
    <source>
        <dbReference type="ARBA" id="ARBA00025217"/>
    </source>
</evidence>
<dbReference type="Proteomes" id="UP000177573">
    <property type="component" value="Unassembled WGS sequence"/>
</dbReference>
<dbReference type="InterPro" id="IPR013155">
    <property type="entry name" value="M/V/L/I-tRNA-synth_anticd-bd"/>
</dbReference>
<evidence type="ECO:0000256" key="1">
    <source>
        <dbReference type="ARBA" id="ARBA00001947"/>
    </source>
</evidence>
<reference evidence="21 22" key="1">
    <citation type="journal article" date="2016" name="Nat. Commun.">
        <title>Thousands of microbial genomes shed light on interconnected biogeochemical processes in an aquifer system.</title>
        <authorList>
            <person name="Anantharaman K."/>
            <person name="Brown C.T."/>
            <person name="Hug L.A."/>
            <person name="Sharon I."/>
            <person name="Castelle C.J."/>
            <person name="Probst A.J."/>
            <person name="Thomas B.C."/>
            <person name="Singh A."/>
            <person name="Wilkins M.J."/>
            <person name="Karaoz U."/>
            <person name="Brodie E.L."/>
            <person name="Williams K.H."/>
            <person name="Hubbard S.S."/>
            <person name="Banfield J.F."/>
        </authorList>
    </citation>
    <scope>NUCLEOTIDE SEQUENCE [LARGE SCALE GENOMIC DNA]</scope>
</reference>
<evidence type="ECO:0000256" key="15">
    <source>
        <dbReference type="ARBA" id="ARBA00048359"/>
    </source>
</evidence>
<dbReference type="InterPro" id="IPR029033">
    <property type="entry name" value="His_PPase_superfam"/>
</dbReference>
<dbReference type="Gene3D" id="3.40.50.620">
    <property type="entry name" value="HUPs"/>
    <property type="match status" value="2"/>
</dbReference>
<evidence type="ECO:0000256" key="13">
    <source>
        <dbReference type="ARBA" id="ARBA00023146"/>
    </source>
</evidence>
<evidence type="ECO:0000256" key="3">
    <source>
        <dbReference type="ARBA" id="ARBA00007078"/>
    </source>
</evidence>
<evidence type="ECO:0000259" key="20">
    <source>
        <dbReference type="Pfam" id="PF08264"/>
    </source>
</evidence>
<dbReference type="STRING" id="1798667.A3J08_03615"/>
<dbReference type="CDD" id="cd07961">
    <property type="entry name" value="Anticodon_Ia_Ile_ABEc"/>
    <property type="match status" value="1"/>
</dbReference>
<evidence type="ECO:0000313" key="22">
    <source>
        <dbReference type="Proteomes" id="UP000177573"/>
    </source>
</evidence>
<dbReference type="AlphaFoldDB" id="A0A1G2DJZ4"/>
<proteinExistence type="inferred from homology"/>
<evidence type="ECO:0000256" key="17">
    <source>
        <dbReference type="PIRSR" id="PIRSR613078-2"/>
    </source>
</evidence>